<comment type="caution">
    <text evidence="2">The sequence shown here is derived from an EMBL/GenBank/DDBJ whole genome shotgun (WGS) entry which is preliminary data.</text>
</comment>
<reference evidence="2" key="2">
    <citation type="journal article" date="2021" name="PeerJ">
        <title>Extensive microbial diversity within the chicken gut microbiome revealed by metagenomics and culture.</title>
        <authorList>
            <person name="Gilroy R."/>
            <person name="Ravi A."/>
            <person name="Getino M."/>
            <person name="Pursley I."/>
            <person name="Horton D.L."/>
            <person name="Alikhan N.F."/>
            <person name="Baker D."/>
            <person name="Gharbi K."/>
            <person name="Hall N."/>
            <person name="Watson M."/>
            <person name="Adriaenssens E.M."/>
            <person name="Foster-Nyarko E."/>
            <person name="Jarju S."/>
            <person name="Secka A."/>
            <person name="Antonio M."/>
            <person name="Oren A."/>
            <person name="Chaudhuri R.R."/>
            <person name="La Ragione R."/>
            <person name="Hildebrand F."/>
            <person name="Pallen M.J."/>
        </authorList>
    </citation>
    <scope>NUCLEOTIDE SEQUENCE</scope>
    <source>
        <strain evidence="2">CHK190-19873</strain>
    </source>
</reference>
<feature type="domain" description="HTH marR-type" evidence="1">
    <location>
        <begin position="35"/>
        <end position="79"/>
    </location>
</feature>
<dbReference type="Gene3D" id="1.10.10.10">
    <property type="entry name" value="Winged helix-like DNA-binding domain superfamily/Winged helix DNA-binding domain"/>
    <property type="match status" value="1"/>
</dbReference>
<organism evidence="2 3">
    <name type="scientific">Candidatus Limivivens intestinipullorum</name>
    <dbReference type="NCBI Taxonomy" id="2840858"/>
    <lineage>
        <taxon>Bacteria</taxon>
        <taxon>Bacillati</taxon>
        <taxon>Bacillota</taxon>
        <taxon>Clostridia</taxon>
        <taxon>Lachnospirales</taxon>
        <taxon>Lachnospiraceae</taxon>
        <taxon>Lachnospiraceae incertae sedis</taxon>
        <taxon>Candidatus Limivivens</taxon>
    </lineage>
</organism>
<dbReference type="AlphaFoldDB" id="A0A9D1EQP7"/>
<dbReference type="Proteomes" id="UP000823935">
    <property type="component" value="Unassembled WGS sequence"/>
</dbReference>
<accession>A0A9D1EQP7</accession>
<evidence type="ECO:0000259" key="1">
    <source>
        <dbReference type="Pfam" id="PF12802"/>
    </source>
</evidence>
<dbReference type="Pfam" id="PF12802">
    <property type="entry name" value="MarR_2"/>
    <property type="match status" value="1"/>
</dbReference>
<dbReference type="GO" id="GO:0003700">
    <property type="term" value="F:DNA-binding transcription factor activity"/>
    <property type="evidence" value="ECO:0007669"/>
    <property type="project" value="InterPro"/>
</dbReference>
<dbReference type="InterPro" id="IPR036388">
    <property type="entry name" value="WH-like_DNA-bd_sf"/>
</dbReference>
<reference evidence="2" key="1">
    <citation type="submission" date="2020-10" db="EMBL/GenBank/DDBJ databases">
        <authorList>
            <person name="Gilroy R."/>
        </authorList>
    </citation>
    <scope>NUCLEOTIDE SEQUENCE</scope>
    <source>
        <strain evidence="2">CHK190-19873</strain>
    </source>
</reference>
<gene>
    <name evidence="2" type="ORF">IAB44_01745</name>
</gene>
<dbReference type="SUPFAM" id="SSF46785">
    <property type="entry name" value="Winged helix' DNA-binding domain"/>
    <property type="match status" value="1"/>
</dbReference>
<proteinExistence type="predicted"/>
<dbReference type="InterPro" id="IPR000835">
    <property type="entry name" value="HTH_MarR-typ"/>
</dbReference>
<name>A0A9D1EQP7_9FIRM</name>
<evidence type="ECO:0000313" key="2">
    <source>
        <dbReference type="EMBL" id="HIS30263.1"/>
    </source>
</evidence>
<evidence type="ECO:0000313" key="3">
    <source>
        <dbReference type="Proteomes" id="UP000823935"/>
    </source>
</evidence>
<protein>
    <submittedName>
        <fullName evidence="2">MarR family transcriptional regulator</fullName>
    </submittedName>
</protein>
<dbReference type="InterPro" id="IPR036390">
    <property type="entry name" value="WH_DNA-bd_sf"/>
</dbReference>
<sequence length="148" mass="16968">MDDHSDAVRRLMLAINRIDGIYYLFSKNQGSNENTYALLYAINDGKPHSQKQVCEEWLIPKTTINTITRNLVKEGYLTLLPGTHTKEKTICLTPAGKAYTETIMKGVCEAEQQALKDTLERFSPEFIDAFDCFSARVCEELRRRMQEV</sequence>
<dbReference type="EMBL" id="DVIQ01000009">
    <property type="protein sequence ID" value="HIS30263.1"/>
    <property type="molecule type" value="Genomic_DNA"/>
</dbReference>